<reference evidence="2" key="1">
    <citation type="submission" date="2017-03" db="EMBL/GenBank/DDBJ databases">
        <title>Phytopthora megakarya and P. palmivora, two closely related causual agents of cacao black pod achieved similar genome size and gene model numbers by different mechanisms.</title>
        <authorList>
            <person name="Ali S."/>
            <person name="Shao J."/>
            <person name="Larry D.J."/>
            <person name="Kronmiller B."/>
            <person name="Shen D."/>
            <person name="Strem M.D."/>
            <person name="Melnick R.L."/>
            <person name="Guiltinan M.J."/>
            <person name="Tyler B.M."/>
            <person name="Meinhardt L.W."/>
            <person name="Bailey B.A."/>
        </authorList>
    </citation>
    <scope>NUCLEOTIDE SEQUENCE [LARGE SCALE GENOMIC DNA]</scope>
    <source>
        <strain evidence="2">zdho120</strain>
    </source>
</reference>
<organism evidence="1 2">
    <name type="scientific">Phytophthora megakarya</name>
    <dbReference type="NCBI Taxonomy" id="4795"/>
    <lineage>
        <taxon>Eukaryota</taxon>
        <taxon>Sar</taxon>
        <taxon>Stramenopiles</taxon>
        <taxon>Oomycota</taxon>
        <taxon>Peronosporomycetes</taxon>
        <taxon>Peronosporales</taxon>
        <taxon>Peronosporaceae</taxon>
        <taxon>Phytophthora</taxon>
    </lineage>
</organism>
<dbReference type="OrthoDB" id="128387at2759"/>
<protein>
    <submittedName>
        <fullName evidence="1">Uncharacterized protein</fullName>
    </submittedName>
</protein>
<dbReference type="STRING" id="4795.A0A225W2F8"/>
<evidence type="ECO:0000313" key="1">
    <source>
        <dbReference type="EMBL" id="OWZ11050.1"/>
    </source>
</evidence>
<evidence type="ECO:0000313" key="2">
    <source>
        <dbReference type="Proteomes" id="UP000198211"/>
    </source>
</evidence>
<gene>
    <name evidence="1" type="ORF">PHMEG_00015982</name>
</gene>
<dbReference type="Proteomes" id="UP000198211">
    <property type="component" value="Unassembled WGS sequence"/>
</dbReference>
<sequence>MPTMAVSMADHLLAQEYSLVRNASSMVLTELRVPKDGVAQLEEVYERNDTSPEEYLSLITAQPPFTPSLTRHAVIINAGSYCMFAPSPSSSSPGNPAIKQRLWKKIPSGGVLLHVRSLDEAPKLTDQVVMGLGRKFIIKRPSVFLNKLYLDVSGIHSADKANQLFLALCALGIRPFFMTPRDLNMKAQVGTSTWRFYFGCDTAPANLQVHGYVTNQLALGSHFYVTRGKQSTPPPAQATTFRRSRYAVALPLEAH</sequence>
<keyword evidence="2" id="KW-1185">Reference proteome</keyword>
<dbReference type="EMBL" id="NBNE01002240">
    <property type="protein sequence ID" value="OWZ11050.1"/>
    <property type="molecule type" value="Genomic_DNA"/>
</dbReference>
<accession>A0A225W2F8</accession>
<proteinExistence type="predicted"/>
<dbReference type="AlphaFoldDB" id="A0A225W2F8"/>
<comment type="caution">
    <text evidence="1">The sequence shown here is derived from an EMBL/GenBank/DDBJ whole genome shotgun (WGS) entry which is preliminary data.</text>
</comment>
<name>A0A225W2F8_9STRA</name>